<evidence type="ECO:0000313" key="3">
    <source>
        <dbReference type="Proteomes" id="UP001358586"/>
    </source>
</evidence>
<feature type="region of interest" description="Disordered" evidence="1">
    <location>
        <begin position="1"/>
        <end position="21"/>
    </location>
</feature>
<comment type="caution">
    <text evidence="2">The sequence shown here is derived from an EMBL/GenBank/DDBJ whole genome shotgun (WGS) entry which is preliminary data.</text>
</comment>
<keyword evidence="3" id="KW-1185">Reference proteome</keyword>
<name>A0ABR0PBC6_GOSAR</name>
<sequence length="101" mass="11232">MVRNDAPATREKPQQLKKAGKMATHVITVPVFNRWPTKDCIGHQIEMSIDIGNETMVTRRTVSSEQSKGNVGVIFEGVDLAFQHMNLFRQPSSCTPSGLFS</sequence>
<reference evidence="2 3" key="1">
    <citation type="submission" date="2023-03" db="EMBL/GenBank/DDBJ databases">
        <title>WGS of Gossypium arboreum.</title>
        <authorList>
            <person name="Yu D."/>
        </authorList>
    </citation>
    <scope>NUCLEOTIDE SEQUENCE [LARGE SCALE GENOMIC DNA]</scope>
    <source>
        <tissue evidence="2">Leaf</tissue>
    </source>
</reference>
<evidence type="ECO:0000313" key="2">
    <source>
        <dbReference type="EMBL" id="KAK5818429.1"/>
    </source>
</evidence>
<dbReference type="Proteomes" id="UP001358586">
    <property type="component" value="Chromosome 7"/>
</dbReference>
<organism evidence="2 3">
    <name type="scientific">Gossypium arboreum</name>
    <name type="common">Tree cotton</name>
    <name type="synonym">Gossypium nanking</name>
    <dbReference type="NCBI Taxonomy" id="29729"/>
    <lineage>
        <taxon>Eukaryota</taxon>
        <taxon>Viridiplantae</taxon>
        <taxon>Streptophyta</taxon>
        <taxon>Embryophyta</taxon>
        <taxon>Tracheophyta</taxon>
        <taxon>Spermatophyta</taxon>
        <taxon>Magnoliopsida</taxon>
        <taxon>eudicotyledons</taxon>
        <taxon>Gunneridae</taxon>
        <taxon>Pentapetalae</taxon>
        <taxon>rosids</taxon>
        <taxon>malvids</taxon>
        <taxon>Malvales</taxon>
        <taxon>Malvaceae</taxon>
        <taxon>Malvoideae</taxon>
        <taxon>Gossypium</taxon>
    </lineage>
</organism>
<gene>
    <name evidence="2" type="ORF">PVK06_023366</name>
</gene>
<protein>
    <submittedName>
        <fullName evidence="2">Uncharacterized protein</fullName>
    </submittedName>
</protein>
<accession>A0ABR0PBC6</accession>
<proteinExistence type="predicted"/>
<evidence type="ECO:0000256" key="1">
    <source>
        <dbReference type="SAM" id="MobiDB-lite"/>
    </source>
</evidence>
<dbReference type="EMBL" id="JARKNE010000007">
    <property type="protein sequence ID" value="KAK5818429.1"/>
    <property type="molecule type" value="Genomic_DNA"/>
</dbReference>